<accession>A0AAV2LRG3</accession>
<evidence type="ECO:0000313" key="2">
    <source>
        <dbReference type="EMBL" id="CAL1604651.1"/>
    </source>
</evidence>
<name>A0AAV2LRG3_KNICA</name>
<proteinExistence type="predicted"/>
<feature type="region of interest" description="Disordered" evidence="1">
    <location>
        <begin position="1"/>
        <end position="71"/>
    </location>
</feature>
<gene>
    <name evidence="2" type="ORF">KC01_LOCUS32126</name>
</gene>
<dbReference type="Proteomes" id="UP001497482">
    <property type="component" value="Chromosome 4"/>
</dbReference>
<organism evidence="2 3">
    <name type="scientific">Knipowitschia caucasica</name>
    <name type="common">Caucasian dwarf goby</name>
    <name type="synonym">Pomatoschistus caucasicus</name>
    <dbReference type="NCBI Taxonomy" id="637954"/>
    <lineage>
        <taxon>Eukaryota</taxon>
        <taxon>Metazoa</taxon>
        <taxon>Chordata</taxon>
        <taxon>Craniata</taxon>
        <taxon>Vertebrata</taxon>
        <taxon>Euteleostomi</taxon>
        <taxon>Actinopterygii</taxon>
        <taxon>Neopterygii</taxon>
        <taxon>Teleostei</taxon>
        <taxon>Neoteleostei</taxon>
        <taxon>Acanthomorphata</taxon>
        <taxon>Gobiaria</taxon>
        <taxon>Gobiiformes</taxon>
        <taxon>Gobioidei</taxon>
        <taxon>Gobiidae</taxon>
        <taxon>Gobiinae</taxon>
        <taxon>Knipowitschia</taxon>
    </lineage>
</organism>
<evidence type="ECO:0000313" key="3">
    <source>
        <dbReference type="Proteomes" id="UP001497482"/>
    </source>
</evidence>
<keyword evidence="3" id="KW-1185">Reference proteome</keyword>
<protein>
    <submittedName>
        <fullName evidence="2">Uncharacterized protein</fullName>
    </submittedName>
</protein>
<dbReference type="EMBL" id="OZ035826">
    <property type="protein sequence ID" value="CAL1604651.1"/>
    <property type="molecule type" value="Genomic_DNA"/>
</dbReference>
<dbReference type="AlphaFoldDB" id="A0AAV2LRG3"/>
<feature type="compositionally biased region" description="Low complexity" evidence="1">
    <location>
        <begin position="16"/>
        <end position="34"/>
    </location>
</feature>
<evidence type="ECO:0000256" key="1">
    <source>
        <dbReference type="SAM" id="MobiDB-lite"/>
    </source>
</evidence>
<reference evidence="2 3" key="1">
    <citation type="submission" date="2024-04" db="EMBL/GenBank/DDBJ databases">
        <authorList>
            <person name="Waldvogel A.-M."/>
            <person name="Schoenle A."/>
        </authorList>
    </citation>
    <scope>NUCLEOTIDE SEQUENCE [LARGE SCALE GENOMIC DNA]</scope>
</reference>
<sequence>MGSDQAAAWPHVFTREPQPSQKPSPQQSAEAASALMSSREPQAMPQAAAGPVQSPYEEEVCRMSSCGGNDPGSLPSVKLVNAMREDLLQLHHQHPGMQIILSAIPQRCRSQPQEPPKDA</sequence>